<dbReference type="InterPro" id="IPR005111">
    <property type="entry name" value="MoeA_C_domain_IV"/>
</dbReference>
<dbReference type="AlphaFoldDB" id="A0A5E5A2D1"/>
<dbReference type="GO" id="GO:0046872">
    <property type="term" value="F:metal ion binding"/>
    <property type="evidence" value="ECO:0007669"/>
    <property type="project" value="UniProtKB-UniRule"/>
</dbReference>
<evidence type="ECO:0000256" key="3">
    <source>
        <dbReference type="ARBA" id="ARBA00005046"/>
    </source>
</evidence>
<keyword evidence="5 11" id="KW-0500">Molybdenum</keyword>
<comment type="function">
    <text evidence="2 11">Catalyzes the insertion of molybdate into adenylated molybdopterin with the concomitant release of AMP.</text>
</comment>
<dbReference type="Pfam" id="PF03453">
    <property type="entry name" value="MoeA_N"/>
    <property type="match status" value="1"/>
</dbReference>
<dbReference type="Gene3D" id="3.90.105.10">
    <property type="entry name" value="Molybdopterin biosynthesis moea protein, domain 2"/>
    <property type="match status" value="1"/>
</dbReference>
<dbReference type="InterPro" id="IPR036135">
    <property type="entry name" value="MoeA_linker/N_sf"/>
</dbReference>
<keyword evidence="8 11" id="KW-0460">Magnesium</keyword>
<comment type="cofactor">
    <cofactor evidence="1 11">
        <name>Mg(2+)</name>
        <dbReference type="ChEBI" id="CHEBI:18420"/>
    </cofactor>
</comment>
<evidence type="ECO:0000259" key="12">
    <source>
        <dbReference type="SMART" id="SM00852"/>
    </source>
</evidence>
<evidence type="ECO:0000256" key="9">
    <source>
        <dbReference type="ARBA" id="ARBA00023150"/>
    </source>
</evidence>
<dbReference type="UniPathway" id="UPA00344"/>
<keyword evidence="9 11" id="KW-0501">Molybdenum cofactor biosynthesis</keyword>
<dbReference type="PANTHER" id="PTHR10192:SF5">
    <property type="entry name" value="GEPHYRIN"/>
    <property type="match status" value="1"/>
</dbReference>
<evidence type="ECO:0000256" key="7">
    <source>
        <dbReference type="ARBA" id="ARBA00022723"/>
    </source>
</evidence>
<dbReference type="Gene3D" id="3.40.980.10">
    <property type="entry name" value="MoaB/Mog-like domain"/>
    <property type="match status" value="1"/>
</dbReference>
<evidence type="ECO:0000256" key="5">
    <source>
        <dbReference type="ARBA" id="ARBA00022505"/>
    </source>
</evidence>
<evidence type="ECO:0000256" key="4">
    <source>
        <dbReference type="ARBA" id="ARBA00010763"/>
    </source>
</evidence>
<dbReference type="Proteomes" id="UP000414136">
    <property type="component" value="Unassembled WGS sequence"/>
</dbReference>
<dbReference type="InterPro" id="IPR038987">
    <property type="entry name" value="MoeA-like"/>
</dbReference>
<comment type="pathway">
    <text evidence="3 11">Cofactor biosynthesis; molybdopterin biosynthesis.</text>
</comment>
<comment type="similarity">
    <text evidence="4 11">Belongs to the MoeA family.</text>
</comment>
<dbReference type="SUPFAM" id="SSF63867">
    <property type="entry name" value="MoeA C-terminal domain-like"/>
    <property type="match status" value="1"/>
</dbReference>
<dbReference type="Pfam" id="PF00994">
    <property type="entry name" value="MoCF_biosynth"/>
    <property type="match status" value="1"/>
</dbReference>
<keyword evidence="6 11" id="KW-0808">Transferase</keyword>
<sequence>MRNSCEIRTAYVPDDDATPMTTLNEALAGLPDYDPDHMTVEAARAVISRTASPVSAIEQVAVRSALGRVLGRDVISPLDVPAFDNAAMDGYAFAGSALSAGGQVRLRVAGRSFAGHPFDGVAAAGECVRIMTGALLPAGCDTVIPQEHVQRESDADIVTFDASAVTPGRHVRHVGEDLAAGHAALHAGKRLRPAALGLLASLGIAEVPVRRRIRVAFFSTGDELRSVGEPLAPGNLYDSNRYTLFGMLQRLGVEVLDLGVVRDDPQAIEDTLRTACREADAVITSGGVSVGEADFTREMMTRLGNVAFWKMAMRPGRPFAFGELESEGKRALLFGLPGNPAAVMASFYHLVRDGLFVLMGAEPQVTPSLPVPTTTAIAKRPGRTEFLRGILAADAHGRWQVTVADAQSAGILRTMSEANCFVTLGTKRGDVAAGELVDVIAFDGLV</sequence>
<reference evidence="13 14" key="1">
    <citation type="submission" date="2019-08" db="EMBL/GenBank/DDBJ databases">
        <authorList>
            <person name="Peeters C."/>
        </authorList>
    </citation>
    <scope>NUCLEOTIDE SEQUENCE [LARGE SCALE GENOMIC DNA]</scope>
    <source>
        <strain evidence="13 14">LMG 31118</strain>
    </source>
</reference>
<dbReference type="InterPro" id="IPR036688">
    <property type="entry name" value="MoeA_C_domain_IV_sf"/>
</dbReference>
<proteinExistence type="inferred from homology"/>
<evidence type="ECO:0000256" key="10">
    <source>
        <dbReference type="ARBA" id="ARBA00047317"/>
    </source>
</evidence>
<dbReference type="PANTHER" id="PTHR10192">
    <property type="entry name" value="MOLYBDOPTERIN BIOSYNTHESIS PROTEIN"/>
    <property type="match status" value="1"/>
</dbReference>
<dbReference type="InterPro" id="IPR005110">
    <property type="entry name" value="MoeA_linker/N"/>
</dbReference>
<evidence type="ECO:0000313" key="14">
    <source>
        <dbReference type="Proteomes" id="UP000414136"/>
    </source>
</evidence>
<dbReference type="EC" id="2.10.1.1" evidence="11"/>
<evidence type="ECO:0000256" key="1">
    <source>
        <dbReference type="ARBA" id="ARBA00001946"/>
    </source>
</evidence>
<dbReference type="Gene3D" id="2.170.190.11">
    <property type="entry name" value="Molybdopterin biosynthesis moea protein, domain 3"/>
    <property type="match status" value="1"/>
</dbReference>
<dbReference type="EMBL" id="CABPSQ010000003">
    <property type="protein sequence ID" value="VVE66725.1"/>
    <property type="molecule type" value="Genomic_DNA"/>
</dbReference>
<evidence type="ECO:0000256" key="2">
    <source>
        <dbReference type="ARBA" id="ARBA00002901"/>
    </source>
</evidence>
<gene>
    <name evidence="13" type="primary">moeA_2</name>
    <name evidence="13" type="ORF">PCA31118_02330</name>
</gene>
<accession>A0A5E5A2D1</accession>
<dbReference type="Gene3D" id="2.40.340.10">
    <property type="entry name" value="MoeA, C-terminal, domain IV"/>
    <property type="match status" value="1"/>
</dbReference>
<evidence type="ECO:0000256" key="11">
    <source>
        <dbReference type="RuleBase" id="RU365090"/>
    </source>
</evidence>
<dbReference type="InterPro" id="IPR036425">
    <property type="entry name" value="MoaB/Mog-like_dom_sf"/>
</dbReference>
<feature type="domain" description="MoaB/Mog" evidence="12">
    <location>
        <begin position="216"/>
        <end position="357"/>
    </location>
</feature>
<comment type="catalytic activity">
    <reaction evidence="10">
        <text>adenylyl-molybdopterin + molybdate = Mo-molybdopterin + AMP + H(+)</text>
        <dbReference type="Rhea" id="RHEA:35047"/>
        <dbReference type="ChEBI" id="CHEBI:15378"/>
        <dbReference type="ChEBI" id="CHEBI:36264"/>
        <dbReference type="ChEBI" id="CHEBI:62727"/>
        <dbReference type="ChEBI" id="CHEBI:71302"/>
        <dbReference type="ChEBI" id="CHEBI:456215"/>
        <dbReference type="EC" id="2.10.1.1"/>
    </reaction>
</comment>
<keyword evidence="7 11" id="KW-0479">Metal-binding</keyword>
<evidence type="ECO:0000256" key="8">
    <source>
        <dbReference type="ARBA" id="ARBA00022842"/>
    </source>
</evidence>
<dbReference type="CDD" id="cd00887">
    <property type="entry name" value="MoeA"/>
    <property type="match status" value="1"/>
</dbReference>
<evidence type="ECO:0000256" key="6">
    <source>
        <dbReference type="ARBA" id="ARBA00022679"/>
    </source>
</evidence>
<dbReference type="GO" id="GO:0061599">
    <property type="term" value="F:molybdopterin molybdotransferase activity"/>
    <property type="evidence" value="ECO:0007669"/>
    <property type="project" value="UniProtKB-UniRule"/>
</dbReference>
<dbReference type="NCBIfam" id="NF045515">
    <property type="entry name" value="Glp_gephyrin"/>
    <property type="match status" value="1"/>
</dbReference>
<dbReference type="SUPFAM" id="SSF63882">
    <property type="entry name" value="MoeA N-terminal region -like"/>
    <property type="match status" value="1"/>
</dbReference>
<dbReference type="SMART" id="SM00852">
    <property type="entry name" value="MoCF_biosynth"/>
    <property type="match status" value="1"/>
</dbReference>
<dbReference type="InterPro" id="IPR001453">
    <property type="entry name" value="MoaB/Mog_dom"/>
</dbReference>
<dbReference type="Pfam" id="PF03454">
    <property type="entry name" value="MoeA_C"/>
    <property type="match status" value="1"/>
</dbReference>
<protein>
    <recommendedName>
        <fullName evidence="11">Molybdopterin molybdenumtransferase</fullName>
        <ecNumber evidence="11">2.10.1.1</ecNumber>
    </recommendedName>
</protein>
<dbReference type="FunFam" id="3.40.980.10:FF:000004">
    <property type="entry name" value="Molybdopterin molybdenumtransferase"/>
    <property type="match status" value="1"/>
</dbReference>
<evidence type="ECO:0000313" key="13">
    <source>
        <dbReference type="EMBL" id="VVE66725.1"/>
    </source>
</evidence>
<dbReference type="NCBIfam" id="TIGR00177">
    <property type="entry name" value="molyb_syn"/>
    <property type="match status" value="1"/>
</dbReference>
<keyword evidence="14" id="KW-1185">Reference proteome</keyword>
<name>A0A5E5A2D1_9BURK</name>
<organism evidence="13 14">
    <name type="scientific">Pandoraea captiosa</name>
    <dbReference type="NCBI Taxonomy" id="2508302"/>
    <lineage>
        <taxon>Bacteria</taxon>
        <taxon>Pseudomonadati</taxon>
        <taxon>Pseudomonadota</taxon>
        <taxon>Betaproteobacteria</taxon>
        <taxon>Burkholderiales</taxon>
        <taxon>Burkholderiaceae</taxon>
        <taxon>Pandoraea</taxon>
    </lineage>
</organism>
<dbReference type="SUPFAM" id="SSF53218">
    <property type="entry name" value="Molybdenum cofactor biosynthesis proteins"/>
    <property type="match status" value="1"/>
</dbReference>
<dbReference type="GO" id="GO:0006777">
    <property type="term" value="P:Mo-molybdopterin cofactor biosynthetic process"/>
    <property type="evidence" value="ECO:0007669"/>
    <property type="project" value="UniProtKB-UniRule"/>
</dbReference>
<dbReference type="GO" id="GO:0005829">
    <property type="term" value="C:cytosol"/>
    <property type="evidence" value="ECO:0007669"/>
    <property type="project" value="TreeGrafter"/>
</dbReference>